<protein>
    <submittedName>
        <fullName evidence="2">Uncharacterized protein</fullName>
    </submittedName>
</protein>
<keyword evidence="3" id="KW-1185">Reference proteome</keyword>
<name>A0ABQ9WZK6_9EUKA</name>
<feature type="compositionally biased region" description="Basic and acidic residues" evidence="1">
    <location>
        <begin position="122"/>
        <end position="144"/>
    </location>
</feature>
<evidence type="ECO:0000256" key="1">
    <source>
        <dbReference type="SAM" id="MobiDB-lite"/>
    </source>
</evidence>
<feature type="region of interest" description="Disordered" evidence="1">
    <location>
        <begin position="122"/>
        <end position="173"/>
    </location>
</feature>
<comment type="caution">
    <text evidence="2">The sequence shown here is derived from an EMBL/GenBank/DDBJ whole genome shotgun (WGS) entry which is preliminary data.</text>
</comment>
<accession>A0ABQ9WZK6</accession>
<gene>
    <name evidence="2" type="ORF">BLNAU_20137</name>
</gene>
<proteinExistence type="predicted"/>
<dbReference type="EMBL" id="JARBJD010000278">
    <property type="protein sequence ID" value="KAK2944961.1"/>
    <property type="molecule type" value="Genomic_DNA"/>
</dbReference>
<feature type="compositionally biased region" description="Acidic residues" evidence="1">
    <location>
        <begin position="145"/>
        <end position="173"/>
    </location>
</feature>
<organism evidence="2 3">
    <name type="scientific">Blattamonas nauphoetae</name>
    <dbReference type="NCBI Taxonomy" id="2049346"/>
    <lineage>
        <taxon>Eukaryota</taxon>
        <taxon>Metamonada</taxon>
        <taxon>Preaxostyla</taxon>
        <taxon>Oxymonadida</taxon>
        <taxon>Blattamonas</taxon>
    </lineage>
</organism>
<evidence type="ECO:0000313" key="2">
    <source>
        <dbReference type="EMBL" id="KAK2944961.1"/>
    </source>
</evidence>
<evidence type="ECO:0000313" key="3">
    <source>
        <dbReference type="Proteomes" id="UP001281761"/>
    </source>
</evidence>
<sequence length="173" mass="19103">MGCTSSSAVENLLPATGSKRIVCFYCGQNFAVDEYQPHVDGSCKDDMLAKVSDVPEEKKPVVPTPPDCNVPTAESSDEDFDKYNNEAISKLKLFVVKCVCGDDIHPRQYAAHIADCKKYKAEQKEKEKKEKAEKKDKEEKKEGETPAEEAPAETTEAEETPAEETPAEETPAE</sequence>
<dbReference type="Proteomes" id="UP001281761">
    <property type="component" value="Unassembled WGS sequence"/>
</dbReference>
<reference evidence="2 3" key="1">
    <citation type="journal article" date="2022" name="bioRxiv">
        <title>Genomics of Preaxostyla Flagellates Illuminates Evolutionary Transitions and the Path Towards Mitochondrial Loss.</title>
        <authorList>
            <person name="Novak L.V.F."/>
            <person name="Treitli S.C."/>
            <person name="Pyrih J."/>
            <person name="Halakuc P."/>
            <person name="Pipaliya S.V."/>
            <person name="Vacek V."/>
            <person name="Brzon O."/>
            <person name="Soukal P."/>
            <person name="Eme L."/>
            <person name="Dacks J.B."/>
            <person name="Karnkowska A."/>
            <person name="Elias M."/>
            <person name="Hampl V."/>
        </authorList>
    </citation>
    <scope>NUCLEOTIDE SEQUENCE [LARGE SCALE GENOMIC DNA]</scope>
    <source>
        <strain evidence="2">NAU3</strain>
        <tissue evidence="2">Gut</tissue>
    </source>
</reference>
<feature type="region of interest" description="Disordered" evidence="1">
    <location>
        <begin position="54"/>
        <end position="78"/>
    </location>
</feature>